<proteinExistence type="predicted"/>
<dbReference type="SUPFAM" id="SSF69118">
    <property type="entry name" value="AhpD-like"/>
    <property type="match status" value="1"/>
</dbReference>
<comment type="caution">
    <text evidence="2">The sequence shown here is derived from an EMBL/GenBank/DDBJ whole genome shotgun (WGS) entry which is preliminary data.</text>
</comment>
<dbReference type="PANTHER" id="PTHR33570">
    <property type="entry name" value="4-CARBOXYMUCONOLACTONE DECARBOXYLASE FAMILY PROTEIN"/>
    <property type="match status" value="1"/>
</dbReference>
<dbReference type="InterPro" id="IPR029032">
    <property type="entry name" value="AhpD-like"/>
</dbReference>
<dbReference type="Proteomes" id="UP000717696">
    <property type="component" value="Unassembled WGS sequence"/>
</dbReference>
<dbReference type="Pfam" id="PF02627">
    <property type="entry name" value="CMD"/>
    <property type="match status" value="1"/>
</dbReference>
<gene>
    <name evidence="2" type="ORF">B0J13DRAFT_625724</name>
</gene>
<dbReference type="AlphaFoldDB" id="A0A9P9E9U8"/>
<evidence type="ECO:0000313" key="2">
    <source>
        <dbReference type="EMBL" id="KAH7134505.1"/>
    </source>
</evidence>
<protein>
    <submittedName>
        <fullName evidence="2">AhpD-like protein</fullName>
    </submittedName>
</protein>
<sequence>MSDNQEFSETFKKGLQVRGEVLGEQYVTKAVESLQNEYWKPAQELITEYAWGTVWTRPGLDRKQRSLLTLAFLTAQKAYPELALHTKGALRNGLTEVEIREAILQSMIYLGVPVGMEAMRVTEKAIQDFKVENGGEAGQCSGVPRTTWTSGSFDEYFSGFEILLNHLEDAIEDIIYEEVEDSVGKEK</sequence>
<dbReference type="InterPro" id="IPR052512">
    <property type="entry name" value="4CMD/NDH-1_regulator"/>
</dbReference>
<evidence type="ECO:0000313" key="3">
    <source>
        <dbReference type="Proteomes" id="UP000717696"/>
    </source>
</evidence>
<name>A0A9P9E9U8_9HYPO</name>
<dbReference type="InterPro" id="IPR003779">
    <property type="entry name" value="CMD-like"/>
</dbReference>
<dbReference type="OrthoDB" id="104509at2759"/>
<feature type="domain" description="Carboxymuconolactone decarboxylase-like" evidence="1">
    <location>
        <begin position="42"/>
        <end position="123"/>
    </location>
</feature>
<evidence type="ECO:0000259" key="1">
    <source>
        <dbReference type="Pfam" id="PF02627"/>
    </source>
</evidence>
<dbReference type="PANTHER" id="PTHR33570:SF2">
    <property type="entry name" value="CARBOXYMUCONOLACTONE DECARBOXYLASE-LIKE DOMAIN-CONTAINING PROTEIN"/>
    <property type="match status" value="1"/>
</dbReference>
<keyword evidence="3" id="KW-1185">Reference proteome</keyword>
<dbReference type="Gene3D" id="1.20.1290.10">
    <property type="entry name" value="AhpD-like"/>
    <property type="match status" value="1"/>
</dbReference>
<organism evidence="2 3">
    <name type="scientific">Dactylonectria estremocensis</name>
    <dbReference type="NCBI Taxonomy" id="1079267"/>
    <lineage>
        <taxon>Eukaryota</taxon>
        <taxon>Fungi</taxon>
        <taxon>Dikarya</taxon>
        <taxon>Ascomycota</taxon>
        <taxon>Pezizomycotina</taxon>
        <taxon>Sordariomycetes</taxon>
        <taxon>Hypocreomycetidae</taxon>
        <taxon>Hypocreales</taxon>
        <taxon>Nectriaceae</taxon>
        <taxon>Dactylonectria</taxon>
    </lineage>
</organism>
<dbReference type="GO" id="GO:0051920">
    <property type="term" value="F:peroxiredoxin activity"/>
    <property type="evidence" value="ECO:0007669"/>
    <property type="project" value="InterPro"/>
</dbReference>
<dbReference type="EMBL" id="JAGMUU010000017">
    <property type="protein sequence ID" value="KAH7134505.1"/>
    <property type="molecule type" value="Genomic_DNA"/>
</dbReference>
<reference evidence="2" key="1">
    <citation type="journal article" date="2021" name="Nat. Commun.">
        <title>Genetic determinants of endophytism in the Arabidopsis root mycobiome.</title>
        <authorList>
            <person name="Mesny F."/>
            <person name="Miyauchi S."/>
            <person name="Thiergart T."/>
            <person name="Pickel B."/>
            <person name="Atanasova L."/>
            <person name="Karlsson M."/>
            <person name="Huettel B."/>
            <person name="Barry K.W."/>
            <person name="Haridas S."/>
            <person name="Chen C."/>
            <person name="Bauer D."/>
            <person name="Andreopoulos W."/>
            <person name="Pangilinan J."/>
            <person name="LaButti K."/>
            <person name="Riley R."/>
            <person name="Lipzen A."/>
            <person name="Clum A."/>
            <person name="Drula E."/>
            <person name="Henrissat B."/>
            <person name="Kohler A."/>
            <person name="Grigoriev I.V."/>
            <person name="Martin F.M."/>
            <person name="Hacquard S."/>
        </authorList>
    </citation>
    <scope>NUCLEOTIDE SEQUENCE</scope>
    <source>
        <strain evidence="2">MPI-CAGE-AT-0021</strain>
    </source>
</reference>
<accession>A0A9P9E9U8</accession>